<evidence type="ECO:0000313" key="2">
    <source>
        <dbReference type="EMBL" id="RIY42401.1"/>
    </source>
</evidence>
<dbReference type="SMART" id="SM00829">
    <property type="entry name" value="PKS_ER"/>
    <property type="match status" value="1"/>
</dbReference>
<sequence length="342" mass="36556">MTHASKLFALLCNAYGAPPHIQTVALPAAAPLSENDVRLQVHYAAFNFTDHLLVQGRYQDKPDIPFVPGLDAAGVVLEAGANVTQFKPGDQVVSSGVVGAWASQLTAPAHRLVHIPPGLSQAHAVASINSHLTAYHGLVDRAQLKAGERVLVLGANGAVGKACIQIAEHFGARVVTVERHDTNQLAIKDLTHPTTATIIDKTALKAGIRTVLGRHGADIVVDPVGDFYTEAAVRNLAWRGRLLIVGFAAGDIPKISTNLLLLKGASLAGVYCGGLLFQETSSFTRQMADMFQLMANGVLTPLPYESMPAHDFKPIWSRFSCAEKGSKILLNFQTETGYTNEQ</sequence>
<dbReference type="Gene3D" id="3.90.180.10">
    <property type="entry name" value="Medium-chain alcohol dehydrogenases, catalytic domain"/>
    <property type="match status" value="1"/>
</dbReference>
<dbReference type="Pfam" id="PF08240">
    <property type="entry name" value="ADH_N"/>
    <property type="match status" value="1"/>
</dbReference>
<dbReference type="CDD" id="cd08241">
    <property type="entry name" value="QOR1"/>
    <property type="match status" value="1"/>
</dbReference>
<dbReference type="RefSeq" id="WP_119515442.1">
    <property type="nucleotide sequence ID" value="NZ_NQYH01000001.1"/>
</dbReference>
<dbReference type="EMBL" id="NQYH01000001">
    <property type="protein sequence ID" value="RIY42401.1"/>
    <property type="molecule type" value="Genomic_DNA"/>
</dbReference>
<dbReference type="InterPro" id="IPR011032">
    <property type="entry name" value="GroES-like_sf"/>
</dbReference>
<dbReference type="GO" id="GO:0016491">
    <property type="term" value="F:oxidoreductase activity"/>
    <property type="evidence" value="ECO:0007669"/>
    <property type="project" value="InterPro"/>
</dbReference>
<dbReference type="InterPro" id="IPR013154">
    <property type="entry name" value="ADH-like_N"/>
</dbReference>
<dbReference type="SUPFAM" id="SSF51735">
    <property type="entry name" value="NAD(P)-binding Rossmann-fold domains"/>
    <property type="match status" value="1"/>
</dbReference>
<dbReference type="InterPro" id="IPR051397">
    <property type="entry name" value="Zn-ADH-like_protein"/>
</dbReference>
<name>A0A3A1YY23_9BURK</name>
<dbReference type="Gene3D" id="3.40.50.720">
    <property type="entry name" value="NAD(P)-binding Rossmann-like Domain"/>
    <property type="match status" value="1"/>
</dbReference>
<dbReference type="PANTHER" id="PTHR43677">
    <property type="entry name" value="SHORT-CHAIN DEHYDROGENASE/REDUCTASE"/>
    <property type="match status" value="1"/>
</dbReference>
<evidence type="ECO:0000313" key="3">
    <source>
        <dbReference type="Proteomes" id="UP000266206"/>
    </source>
</evidence>
<proteinExistence type="predicted"/>
<dbReference type="InterPro" id="IPR036291">
    <property type="entry name" value="NAD(P)-bd_dom_sf"/>
</dbReference>
<dbReference type="InterPro" id="IPR013149">
    <property type="entry name" value="ADH-like_C"/>
</dbReference>
<comment type="caution">
    <text evidence="2">The sequence shown here is derived from an EMBL/GenBank/DDBJ whole genome shotgun (WGS) entry which is preliminary data.</text>
</comment>
<dbReference type="Proteomes" id="UP000266206">
    <property type="component" value="Unassembled WGS sequence"/>
</dbReference>
<protein>
    <recommendedName>
        <fullName evidence="1">Enoyl reductase (ER) domain-containing protein</fullName>
    </recommendedName>
</protein>
<dbReference type="SUPFAM" id="SSF50129">
    <property type="entry name" value="GroES-like"/>
    <property type="match status" value="1"/>
</dbReference>
<dbReference type="InterPro" id="IPR020843">
    <property type="entry name" value="ER"/>
</dbReference>
<feature type="domain" description="Enoyl reductase (ER)" evidence="1">
    <location>
        <begin position="16"/>
        <end position="330"/>
    </location>
</feature>
<dbReference type="AlphaFoldDB" id="A0A3A1YY23"/>
<dbReference type="OrthoDB" id="4190732at2"/>
<dbReference type="Pfam" id="PF00107">
    <property type="entry name" value="ADH_zinc_N"/>
    <property type="match status" value="1"/>
</dbReference>
<dbReference type="PANTHER" id="PTHR43677:SF4">
    <property type="entry name" value="QUINONE OXIDOREDUCTASE-LIKE PROTEIN 2"/>
    <property type="match status" value="1"/>
</dbReference>
<organism evidence="2 3">
    <name type="scientific">Neopusillimonas maritima</name>
    <dbReference type="NCBI Taxonomy" id="2026239"/>
    <lineage>
        <taxon>Bacteria</taxon>
        <taxon>Pseudomonadati</taxon>
        <taxon>Pseudomonadota</taxon>
        <taxon>Betaproteobacteria</taxon>
        <taxon>Burkholderiales</taxon>
        <taxon>Alcaligenaceae</taxon>
        <taxon>Neopusillimonas</taxon>
    </lineage>
</organism>
<gene>
    <name evidence="2" type="ORF">CJP73_02930</name>
</gene>
<accession>A0A3A1YY23</accession>
<evidence type="ECO:0000259" key="1">
    <source>
        <dbReference type="SMART" id="SM00829"/>
    </source>
</evidence>
<reference evidence="2 3" key="1">
    <citation type="submission" date="2017-08" db="EMBL/GenBank/DDBJ databases">
        <title>Pusillimonas indicus sp. nov., a member of the family Alcaligenaceae isolated from surface seawater.</title>
        <authorList>
            <person name="Li J."/>
        </authorList>
    </citation>
    <scope>NUCLEOTIDE SEQUENCE [LARGE SCALE GENOMIC DNA]</scope>
    <source>
        <strain evidence="2 3">L52-1-41</strain>
    </source>
</reference>